<dbReference type="EMBL" id="CAJNOM010001770">
    <property type="protein sequence ID" value="CAF1618557.1"/>
    <property type="molecule type" value="Genomic_DNA"/>
</dbReference>
<reference evidence="1" key="1">
    <citation type="submission" date="2021-02" db="EMBL/GenBank/DDBJ databases">
        <authorList>
            <person name="Nowell W R."/>
        </authorList>
    </citation>
    <scope>NUCLEOTIDE SEQUENCE</scope>
</reference>
<evidence type="ECO:0000313" key="5">
    <source>
        <dbReference type="Proteomes" id="UP000663832"/>
    </source>
</evidence>
<organism evidence="1 6">
    <name type="scientific">Adineta steineri</name>
    <dbReference type="NCBI Taxonomy" id="433720"/>
    <lineage>
        <taxon>Eukaryota</taxon>
        <taxon>Metazoa</taxon>
        <taxon>Spiralia</taxon>
        <taxon>Gnathifera</taxon>
        <taxon>Rotifera</taxon>
        <taxon>Eurotatoria</taxon>
        <taxon>Bdelloidea</taxon>
        <taxon>Adinetida</taxon>
        <taxon>Adinetidae</taxon>
        <taxon>Adineta</taxon>
    </lineage>
</organism>
<dbReference type="EMBL" id="CAJNOI010002557">
    <property type="protein sequence ID" value="CAF1481658.1"/>
    <property type="molecule type" value="Genomic_DNA"/>
</dbReference>
<dbReference type="EMBL" id="CAJNOM010001769">
    <property type="protein sequence ID" value="CAF1618513.1"/>
    <property type="molecule type" value="Genomic_DNA"/>
</dbReference>
<evidence type="ECO:0000313" key="2">
    <source>
        <dbReference type="EMBL" id="CAF1481658.1"/>
    </source>
</evidence>
<comment type="caution">
    <text evidence="1">The sequence shown here is derived from an EMBL/GenBank/DDBJ whole genome shotgun (WGS) entry which is preliminary data.</text>
</comment>
<gene>
    <name evidence="1" type="ORF">BJG266_LOCUS42081</name>
    <name evidence="2" type="ORF">BJG266_LOCUS42099</name>
    <name evidence="3" type="ORF">QVE165_LOCUS55254</name>
    <name evidence="4" type="ORF">QVE165_LOCUS55262</name>
</gene>
<sequence length="158" mass="17793">MEIKQEPLSLPPPSPPTLLIPNVLNTNDSIMTMLPFAQYHDESNVKAESEGMECNYRVTNDDRAWNSFLKKGQFIESGEFRSVTSRAGTKCSKKIQDEYKQTSTTSSTQNQHFQISKTLPMAEQIAQEIMIDIKTSIENAIELANTQIATESHHEKTA</sequence>
<accession>A0A815RR95</accession>
<keyword evidence="5" id="KW-1185">Reference proteome</keyword>
<dbReference type="AlphaFoldDB" id="A0A815RR95"/>
<dbReference type="Proteomes" id="UP000663877">
    <property type="component" value="Unassembled WGS sequence"/>
</dbReference>
<dbReference type="OrthoDB" id="10010249at2759"/>
<evidence type="ECO:0000313" key="4">
    <source>
        <dbReference type="EMBL" id="CAF1618557.1"/>
    </source>
</evidence>
<dbReference type="EMBL" id="CAJNOI010002552">
    <property type="protein sequence ID" value="CAF1481342.1"/>
    <property type="molecule type" value="Genomic_DNA"/>
</dbReference>
<evidence type="ECO:0000313" key="1">
    <source>
        <dbReference type="EMBL" id="CAF1481342.1"/>
    </source>
</evidence>
<evidence type="ECO:0000313" key="3">
    <source>
        <dbReference type="EMBL" id="CAF1618513.1"/>
    </source>
</evidence>
<dbReference type="Proteomes" id="UP000663832">
    <property type="component" value="Unassembled WGS sequence"/>
</dbReference>
<protein>
    <submittedName>
        <fullName evidence="1">Uncharacterized protein</fullName>
    </submittedName>
</protein>
<name>A0A815RR95_9BILA</name>
<proteinExistence type="predicted"/>
<evidence type="ECO:0000313" key="6">
    <source>
        <dbReference type="Proteomes" id="UP000663877"/>
    </source>
</evidence>